<comment type="similarity">
    <text evidence="3">Belongs to the ABC transporter superfamily. ABCF family. EF3 subfamily.</text>
</comment>
<sequence>GFLPQPQSFPRDFRGRLLATREAERAMPSGIDAALKSLKADANVPVPTKVNYNGFEPEKKKKPEVTEPTIDPEEVGMEKCQKIVKEQEFKIRKLKEKMAGIAPTKKNKADITAVKDQVEELQADGNYRVALAFVRKAEEEERDKRRAEREKDDEAALAAGGLGKKKGSSEPAPKKAAAAEAAPVAVGEDFDADAEVLAVVKSAVEGSEEALAQLRGGAGAGSYKSAIKHEVASMASGAEELISAKLKRAATRDAALKTVRSLCWNPPAVLSALPTLLLLLEEAKLKSEPGGTAMDLCRKVCQCGPRKSGVPEAVLPVLLQHLGPAAAGKWKVKVAVLGLLRELLREANEATPRQMGIWMPKVMSALRDAVGDARKEVKKEAESFLRSMAKEMAQTPEIRGLADDIITSILDSANMEKATEILHRMANTTFLNTVDSCAFALLFPTVSRAMREQAHDAKMKGVQIVGASVNLIADPVLLQPYLQELMPLLQECLLHPTLGVQHEAAKSFGSLAFGLPEICDQQMMPFLLETLRSAETNEDVSEVERRGAARGLAEVLLARRDLLPGCLRETILPRISSGDSCECRAGGLQLLQALASLGPQAFLPHLKRSLPFALDALQEESEVVHKQAIAAVRTLIDEYGATAPHLLLPRMQEALFFQEEEARTRAMDLFFALCEKISEGMKFGQDFLSMDCLSAFHRHSLLVSIFIARTDSHMDVRRVATLLWKEKLQSGPKAKAEILGLLLSVLKALQQGSAAQKSAAANCLKEMEAGEKEFLAAAEVQVGACGVLFAQEAADVETADEEVKAVEQPLQGRQRPQLLRKRAQEQLQVLTFPEPLRKYISAVLVSCCMESRTRQSAEDAIEEELRPVADKAALEAAGGTAIAAFQLQAFLDKVFEGVEDQVAEEVQQNQRSSDSLIFLDGLRMMYGGGHMLLKDAILDLRRGRRYGVVGRNGAGKTTLMSTIAAGGVSGMSSDVKTLHVKPEVLVEASDLNAIQFCRKELKNQTVDDEAMEDALTKVGFPEAMQHKSVNELSGGWRMKLLLASAMMRDCDILLLDEPTNHLDKQSVEWLSEYLRSMPKTTLMVISHDPNFLNKVCTDIIQYSAKRTLDYFEGNFEAFRKARRISSDEEAEAILLGRHNFDNDMDPEEAVDDAGKASGGVTAAVFDKSSKISFPIPGSLKGHSTAKPVMELKNVFFSYDDEGPMILKDISCKIALTSRVGMVGANGAGKSTLLNVLCGELVPVPGPNGQTGEVYKHRNLRLAYIAQQHMFHLAEFMNSTPYVYIQRRYQNGYDEALQRRLMEPPNEEVAKRRNELARKYGKYGFEVGSIQSRVVRGNEVLYEVQWKGCDDPKQNTFENLAKLKKLDVVGLAKAYDERVAAQAAGIDTRPLTQKEIVKHLEQFGLDEDMILHREIGGFSAGQKSKLTLGAAFWTKPHIIALDEPTNYIDMETLDALVQGLARYKGGIIVISHASEFVNQVCNEIWKVEGGVIAERVKQDKK</sequence>
<dbReference type="InterPro" id="IPR003593">
    <property type="entry name" value="AAA+_ATPase"/>
</dbReference>
<reference evidence="13" key="1">
    <citation type="submission" date="2023-08" db="EMBL/GenBank/DDBJ databases">
        <authorList>
            <person name="Chen Y."/>
            <person name="Shah S."/>
            <person name="Dougan E. K."/>
            <person name="Thang M."/>
            <person name="Chan C."/>
        </authorList>
    </citation>
    <scope>NUCLEOTIDE SEQUENCE</scope>
</reference>
<keyword evidence="9" id="KW-0648">Protein biosynthesis</keyword>
<comment type="catalytic activity">
    <reaction evidence="10">
        <text>ATP + H2O = ADP + phosphate + H(+)</text>
        <dbReference type="Rhea" id="RHEA:13065"/>
        <dbReference type="ChEBI" id="CHEBI:15377"/>
        <dbReference type="ChEBI" id="CHEBI:15378"/>
        <dbReference type="ChEBI" id="CHEBI:30616"/>
        <dbReference type="ChEBI" id="CHEBI:43474"/>
        <dbReference type="ChEBI" id="CHEBI:456216"/>
    </reaction>
</comment>
<evidence type="ECO:0000256" key="7">
    <source>
        <dbReference type="ARBA" id="ARBA00022768"/>
    </source>
</evidence>
<evidence type="ECO:0000256" key="6">
    <source>
        <dbReference type="ARBA" id="ARBA00022741"/>
    </source>
</evidence>
<feature type="region of interest" description="Disordered" evidence="11">
    <location>
        <begin position="46"/>
        <end position="73"/>
    </location>
</feature>
<feature type="non-terminal residue" evidence="13">
    <location>
        <position position="1500"/>
    </location>
</feature>
<dbReference type="SMART" id="SM00382">
    <property type="entry name" value="AAA"/>
    <property type="match status" value="2"/>
</dbReference>
<evidence type="ECO:0000256" key="11">
    <source>
        <dbReference type="SAM" id="MobiDB-lite"/>
    </source>
</evidence>
<dbReference type="SUPFAM" id="SSF52540">
    <property type="entry name" value="P-loop containing nucleoside triphosphate hydrolases"/>
    <property type="match status" value="2"/>
</dbReference>
<dbReference type="PROSITE" id="PS50893">
    <property type="entry name" value="ABC_TRANSPORTER_2"/>
    <property type="match status" value="2"/>
</dbReference>
<dbReference type="EMBL" id="CAUJNA010000002">
    <property type="protein sequence ID" value="CAJ1370200.1"/>
    <property type="molecule type" value="Genomic_DNA"/>
</dbReference>
<evidence type="ECO:0000313" key="14">
    <source>
        <dbReference type="Proteomes" id="UP001178507"/>
    </source>
</evidence>
<comment type="pathway">
    <text evidence="2">Protein biosynthesis; polypeptide chain elongation.</text>
</comment>
<dbReference type="Gene3D" id="3.40.50.300">
    <property type="entry name" value="P-loop containing nucleotide triphosphate hydrolases"/>
    <property type="match status" value="2"/>
</dbReference>
<dbReference type="PANTHER" id="PTHR19211:SF5">
    <property type="entry name" value="ELONGATION FACTOR 3A-RELATED"/>
    <property type="match status" value="1"/>
</dbReference>
<evidence type="ECO:0000256" key="8">
    <source>
        <dbReference type="ARBA" id="ARBA00022840"/>
    </source>
</evidence>
<feature type="region of interest" description="Disordered" evidence="11">
    <location>
        <begin position="138"/>
        <end position="176"/>
    </location>
</feature>
<dbReference type="GO" id="GO:0005737">
    <property type="term" value="C:cytoplasm"/>
    <property type="evidence" value="ECO:0007669"/>
    <property type="project" value="UniProtKB-SubCell"/>
</dbReference>
<feature type="domain" description="ABC transporter" evidence="12">
    <location>
        <begin position="917"/>
        <end position="1137"/>
    </location>
</feature>
<dbReference type="InterPro" id="IPR027417">
    <property type="entry name" value="P-loop_NTPase"/>
</dbReference>
<dbReference type="SUPFAM" id="SSF48371">
    <property type="entry name" value="ARM repeat"/>
    <property type="match status" value="1"/>
</dbReference>
<evidence type="ECO:0000256" key="1">
    <source>
        <dbReference type="ARBA" id="ARBA00004496"/>
    </source>
</evidence>
<comment type="subcellular location">
    <subcellularLocation>
        <location evidence="1">Cytoplasm</location>
    </subcellularLocation>
</comment>
<evidence type="ECO:0000256" key="4">
    <source>
        <dbReference type="ARBA" id="ARBA00022490"/>
    </source>
</evidence>
<dbReference type="Pfam" id="PF00005">
    <property type="entry name" value="ABC_tran"/>
    <property type="match status" value="2"/>
</dbReference>
<keyword evidence="14" id="KW-1185">Reference proteome</keyword>
<dbReference type="InterPro" id="IPR016024">
    <property type="entry name" value="ARM-type_fold"/>
</dbReference>
<keyword evidence="4" id="KW-0963">Cytoplasm</keyword>
<feature type="domain" description="ABC transporter" evidence="12">
    <location>
        <begin position="1189"/>
        <end position="1500"/>
    </location>
</feature>
<dbReference type="InterPro" id="IPR017871">
    <property type="entry name" value="ABC_transporter-like_CS"/>
</dbReference>
<keyword evidence="5" id="KW-0677">Repeat</keyword>
<dbReference type="PROSITE" id="PS00211">
    <property type="entry name" value="ABC_TRANSPORTER_1"/>
    <property type="match status" value="2"/>
</dbReference>
<evidence type="ECO:0000256" key="2">
    <source>
        <dbReference type="ARBA" id="ARBA00004815"/>
    </source>
</evidence>
<dbReference type="GO" id="GO:0005524">
    <property type="term" value="F:ATP binding"/>
    <property type="evidence" value="ECO:0007669"/>
    <property type="project" value="UniProtKB-KW"/>
</dbReference>
<dbReference type="Proteomes" id="UP001178507">
    <property type="component" value="Unassembled WGS sequence"/>
</dbReference>
<gene>
    <name evidence="13" type="ORF">EVOR1521_LOCUS828</name>
</gene>
<protein>
    <recommendedName>
        <fullName evidence="12">ABC transporter domain-containing protein</fullName>
    </recommendedName>
</protein>
<evidence type="ECO:0000256" key="5">
    <source>
        <dbReference type="ARBA" id="ARBA00022737"/>
    </source>
</evidence>
<dbReference type="Pfam" id="PF24984">
    <property type="entry name" value="HEAT_EF3_GNC1"/>
    <property type="match status" value="1"/>
</dbReference>
<keyword evidence="8" id="KW-0067">ATP-binding</keyword>
<dbReference type="CDD" id="cd03221">
    <property type="entry name" value="ABCF_EF-3"/>
    <property type="match status" value="1"/>
</dbReference>
<feature type="compositionally biased region" description="Basic and acidic residues" evidence="11">
    <location>
        <begin position="138"/>
        <end position="154"/>
    </location>
</feature>
<evidence type="ECO:0000313" key="13">
    <source>
        <dbReference type="EMBL" id="CAJ1370200.1"/>
    </source>
</evidence>
<keyword evidence="6" id="KW-0547">Nucleotide-binding</keyword>
<evidence type="ECO:0000259" key="12">
    <source>
        <dbReference type="PROSITE" id="PS50893"/>
    </source>
</evidence>
<dbReference type="Pfam" id="PF24987">
    <property type="entry name" value="HEAT_EF3_N"/>
    <property type="match status" value="1"/>
</dbReference>
<evidence type="ECO:0000256" key="3">
    <source>
        <dbReference type="ARBA" id="ARBA00011054"/>
    </source>
</evidence>
<dbReference type="InterPro" id="IPR047038">
    <property type="entry name" value="eEF3_chromodomain-like_sf"/>
</dbReference>
<comment type="caution">
    <text evidence="13">The sequence shown here is derived from an EMBL/GenBank/DDBJ whole genome shotgun (WGS) entry which is preliminary data.</text>
</comment>
<evidence type="ECO:0000256" key="9">
    <source>
        <dbReference type="ARBA" id="ARBA00022917"/>
    </source>
</evidence>
<organism evidence="13 14">
    <name type="scientific">Effrenium voratum</name>
    <dbReference type="NCBI Taxonomy" id="2562239"/>
    <lineage>
        <taxon>Eukaryota</taxon>
        <taxon>Sar</taxon>
        <taxon>Alveolata</taxon>
        <taxon>Dinophyceae</taxon>
        <taxon>Suessiales</taxon>
        <taxon>Symbiodiniaceae</taxon>
        <taxon>Effrenium</taxon>
    </lineage>
</organism>
<keyword evidence="7" id="KW-0251">Elongation factor</keyword>
<dbReference type="Gene3D" id="1.25.10.10">
    <property type="entry name" value="Leucine-rich Repeat Variant"/>
    <property type="match status" value="2"/>
</dbReference>
<proteinExistence type="inferred from homology"/>
<name>A0AA36MJ43_9DINO</name>
<feature type="compositionally biased region" description="Basic and acidic residues" evidence="11">
    <location>
        <begin position="56"/>
        <end position="65"/>
    </location>
</feature>
<dbReference type="Gene3D" id="2.40.50.990">
    <property type="match status" value="1"/>
</dbReference>
<dbReference type="GO" id="GO:0003746">
    <property type="term" value="F:translation elongation factor activity"/>
    <property type="evidence" value="ECO:0007669"/>
    <property type="project" value="UniProtKB-KW"/>
</dbReference>
<dbReference type="InterPro" id="IPR003439">
    <property type="entry name" value="ABC_transporter-like_ATP-bd"/>
</dbReference>
<accession>A0AA36MJ43</accession>
<dbReference type="PANTHER" id="PTHR19211">
    <property type="entry name" value="ATP-BINDING TRANSPORT PROTEIN-RELATED"/>
    <property type="match status" value="1"/>
</dbReference>
<evidence type="ECO:0000256" key="10">
    <source>
        <dbReference type="ARBA" id="ARBA00049360"/>
    </source>
</evidence>
<dbReference type="CDD" id="cd00024">
    <property type="entry name" value="CD_CSD"/>
    <property type="match status" value="1"/>
</dbReference>
<dbReference type="InterPro" id="IPR050611">
    <property type="entry name" value="ABCF"/>
</dbReference>
<dbReference type="InterPro" id="IPR011989">
    <property type="entry name" value="ARM-like"/>
</dbReference>
<dbReference type="GO" id="GO:0016887">
    <property type="term" value="F:ATP hydrolysis activity"/>
    <property type="evidence" value="ECO:0007669"/>
    <property type="project" value="InterPro"/>
</dbReference>